<comment type="caution">
    <text evidence="10">The sequence shown here is derived from an EMBL/GenBank/DDBJ whole genome shotgun (WGS) entry which is preliminary data.</text>
</comment>
<dbReference type="CDD" id="cd04489">
    <property type="entry name" value="ExoVII_LU_OBF"/>
    <property type="match status" value="1"/>
</dbReference>
<dbReference type="Pfam" id="PF02601">
    <property type="entry name" value="Exonuc_VII_L"/>
    <property type="match status" value="1"/>
</dbReference>
<feature type="region of interest" description="Disordered" evidence="7">
    <location>
        <begin position="439"/>
        <end position="466"/>
    </location>
</feature>
<keyword evidence="3 5" id="KW-0378">Hydrolase</keyword>
<comment type="subcellular location">
    <subcellularLocation>
        <location evidence="5 6">Cytoplasm</location>
    </subcellularLocation>
</comment>
<comment type="function">
    <text evidence="5">Bidirectionally degrades single-stranded DNA into large acid-insoluble oligonucleotides, which are then degraded further into small acid-soluble oligonucleotides.</text>
</comment>
<evidence type="ECO:0000256" key="2">
    <source>
        <dbReference type="ARBA" id="ARBA00022722"/>
    </source>
</evidence>
<feature type="region of interest" description="Disordered" evidence="7">
    <location>
        <begin position="1"/>
        <end position="48"/>
    </location>
</feature>
<evidence type="ECO:0000259" key="8">
    <source>
        <dbReference type="Pfam" id="PF02601"/>
    </source>
</evidence>
<dbReference type="InterPro" id="IPR020579">
    <property type="entry name" value="Exonuc_VII_lsu_C"/>
</dbReference>
<gene>
    <name evidence="5 10" type="primary">xseA</name>
    <name evidence="10" type="ORF">L0M17_05580</name>
</gene>
<keyword evidence="11" id="KW-1185">Reference proteome</keyword>
<dbReference type="InterPro" id="IPR003753">
    <property type="entry name" value="Exonuc_VII_L"/>
</dbReference>
<evidence type="ECO:0000256" key="5">
    <source>
        <dbReference type="HAMAP-Rule" id="MF_00378"/>
    </source>
</evidence>
<comment type="catalytic activity">
    <reaction evidence="5 6">
        <text>Exonucleolytic cleavage in either 5'- to 3'- or 3'- to 5'-direction to yield nucleoside 5'-phosphates.</text>
        <dbReference type="EC" id="3.1.11.6"/>
    </reaction>
</comment>
<protein>
    <recommendedName>
        <fullName evidence="5">Exodeoxyribonuclease 7 large subunit</fullName>
        <ecNumber evidence="5">3.1.11.6</ecNumber>
    </recommendedName>
    <alternativeName>
        <fullName evidence="5">Exodeoxyribonuclease VII large subunit</fullName>
        <shortName evidence="5">Exonuclease VII large subunit</shortName>
    </alternativeName>
</protein>
<dbReference type="EC" id="3.1.11.6" evidence="5"/>
<feature type="domain" description="OB-fold nucleic acid binding" evidence="9">
    <location>
        <begin position="53"/>
        <end position="142"/>
    </location>
</feature>
<name>A0ABS9TZ79_9MICC</name>
<sequence>MPESVEPIQDLASGTSEGSALAGAARGTADEARASLPERAADTSPDNPWPLALLSRKLKEHIDRSPQVWVEGQVIELNQRGSNAFLTLRDVEAEISLSASAWGQVMARVKEPLERGSRVVALIKPEMWLKTGRLNMQVRDIRPVGLGDLLARIERLRQSLGAEGLFAESRKRRLPLLPHRIGLITGRDSDAKKDVLRNAALRWPAVHFEIREVAVQGASAVTEVVSALCELDAMPEVDVIVVARGGGSLEDLLPFSDERLVRAVAHAQTPVVSAIGHEADRPILDDVADLRASTPTDAAKRIVPEVTEELARVRQCRERLERQIALHVTREEQQLTLLRSRPVLARPEQMLDVRHDDLGRLLNRAHHAVSGAVVRGQDAVRHLRAQIRALSPQQTLDRGYSVVQLLDGPAAAVIREPGDAPAGTPLRVRLSRGAIVATSEGELPSRTARSAHQLGSPDPDGGTHHG</sequence>
<organism evidence="10 11">
    <name type="scientific">Sinomonas terrae</name>
    <dbReference type="NCBI Taxonomy" id="2908838"/>
    <lineage>
        <taxon>Bacteria</taxon>
        <taxon>Bacillati</taxon>
        <taxon>Actinomycetota</taxon>
        <taxon>Actinomycetes</taxon>
        <taxon>Micrococcales</taxon>
        <taxon>Micrococcaceae</taxon>
        <taxon>Sinomonas</taxon>
    </lineage>
</organism>
<keyword evidence="1 5" id="KW-0963">Cytoplasm</keyword>
<accession>A0ABS9TZ79</accession>
<evidence type="ECO:0000256" key="1">
    <source>
        <dbReference type="ARBA" id="ARBA00022490"/>
    </source>
</evidence>
<dbReference type="HAMAP" id="MF_00378">
    <property type="entry name" value="Exonuc_7_L"/>
    <property type="match status" value="1"/>
</dbReference>
<dbReference type="PANTHER" id="PTHR30008:SF0">
    <property type="entry name" value="EXODEOXYRIBONUCLEASE 7 LARGE SUBUNIT"/>
    <property type="match status" value="1"/>
</dbReference>
<comment type="subunit">
    <text evidence="5">Heterooligomer composed of large and small subunits.</text>
</comment>
<proteinExistence type="inferred from homology"/>
<evidence type="ECO:0000256" key="6">
    <source>
        <dbReference type="RuleBase" id="RU004355"/>
    </source>
</evidence>
<dbReference type="RefSeq" id="WP_241052668.1">
    <property type="nucleotide sequence ID" value="NZ_JAKZBV010000001.1"/>
</dbReference>
<feature type="domain" description="Exonuclease VII large subunit C-terminal" evidence="8">
    <location>
        <begin position="165"/>
        <end position="386"/>
    </location>
</feature>
<dbReference type="GO" id="GO:0008855">
    <property type="term" value="F:exodeoxyribonuclease VII activity"/>
    <property type="evidence" value="ECO:0007669"/>
    <property type="project" value="UniProtKB-EC"/>
</dbReference>
<dbReference type="NCBIfam" id="TIGR00237">
    <property type="entry name" value="xseA"/>
    <property type="match status" value="1"/>
</dbReference>
<dbReference type="InterPro" id="IPR025824">
    <property type="entry name" value="OB-fold_nuc-bd_dom"/>
</dbReference>
<evidence type="ECO:0000259" key="9">
    <source>
        <dbReference type="Pfam" id="PF13742"/>
    </source>
</evidence>
<keyword evidence="4 5" id="KW-0269">Exonuclease</keyword>
<keyword evidence="2 5" id="KW-0540">Nuclease</keyword>
<evidence type="ECO:0000313" key="11">
    <source>
        <dbReference type="Proteomes" id="UP001202922"/>
    </source>
</evidence>
<dbReference type="Proteomes" id="UP001202922">
    <property type="component" value="Unassembled WGS sequence"/>
</dbReference>
<evidence type="ECO:0000256" key="3">
    <source>
        <dbReference type="ARBA" id="ARBA00022801"/>
    </source>
</evidence>
<reference evidence="10 11" key="1">
    <citation type="submission" date="2022-03" db="EMBL/GenBank/DDBJ databases">
        <title>Sinomonas sp. isolated from a soil.</title>
        <authorList>
            <person name="Han J."/>
            <person name="Kim D.-U."/>
        </authorList>
    </citation>
    <scope>NUCLEOTIDE SEQUENCE [LARGE SCALE GENOMIC DNA]</scope>
    <source>
        <strain evidence="10 11">5-5</strain>
    </source>
</reference>
<evidence type="ECO:0000256" key="4">
    <source>
        <dbReference type="ARBA" id="ARBA00022839"/>
    </source>
</evidence>
<evidence type="ECO:0000256" key="7">
    <source>
        <dbReference type="SAM" id="MobiDB-lite"/>
    </source>
</evidence>
<evidence type="ECO:0000313" key="10">
    <source>
        <dbReference type="EMBL" id="MCH6469467.1"/>
    </source>
</evidence>
<dbReference type="Pfam" id="PF13742">
    <property type="entry name" value="tRNA_anti_2"/>
    <property type="match status" value="1"/>
</dbReference>
<dbReference type="EMBL" id="JAKZBV010000001">
    <property type="protein sequence ID" value="MCH6469467.1"/>
    <property type="molecule type" value="Genomic_DNA"/>
</dbReference>
<dbReference type="PANTHER" id="PTHR30008">
    <property type="entry name" value="EXODEOXYRIBONUCLEASE 7 LARGE SUBUNIT"/>
    <property type="match status" value="1"/>
</dbReference>
<comment type="similarity">
    <text evidence="5 6">Belongs to the XseA family.</text>
</comment>